<gene>
    <name evidence="2" type="ORF">UFOPK3837_00222</name>
</gene>
<name>A0A6J7JY45_9ZZZZ</name>
<evidence type="ECO:0000256" key="1">
    <source>
        <dbReference type="SAM" id="Phobius"/>
    </source>
</evidence>
<reference evidence="2" key="1">
    <citation type="submission" date="2020-05" db="EMBL/GenBank/DDBJ databases">
        <authorList>
            <person name="Chiriac C."/>
            <person name="Salcher M."/>
            <person name="Ghai R."/>
            <person name="Kavagutti S V."/>
        </authorList>
    </citation>
    <scope>NUCLEOTIDE SEQUENCE</scope>
</reference>
<accession>A0A6J7JY45</accession>
<dbReference type="AlphaFoldDB" id="A0A6J7JY45"/>
<proteinExistence type="predicted"/>
<organism evidence="2">
    <name type="scientific">freshwater metagenome</name>
    <dbReference type="NCBI Taxonomy" id="449393"/>
    <lineage>
        <taxon>unclassified sequences</taxon>
        <taxon>metagenomes</taxon>
        <taxon>ecological metagenomes</taxon>
    </lineage>
</organism>
<sequence>MNSLLLAATTAPIDDPTQTFYSPGVLGFIFTFGLAAIVIFLIFDMVRRMRRVRYREEIKAKLAAEAANSGAKRNK</sequence>
<feature type="transmembrane region" description="Helical" evidence="1">
    <location>
        <begin position="20"/>
        <end position="43"/>
    </location>
</feature>
<dbReference type="EMBL" id="CAFBNO010000004">
    <property type="protein sequence ID" value="CAB4947619.1"/>
    <property type="molecule type" value="Genomic_DNA"/>
</dbReference>
<evidence type="ECO:0000313" key="2">
    <source>
        <dbReference type="EMBL" id="CAB4947619.1"/>
    </source>
</evidence>
<keyword evidence="1" id="KW-0472">Membrane</keyword>
<keyword evidence="1" id="KW-0812">Transmembrane</keyword>
<protein>
    <submittedName>
        <fullName evidence="2">Unannotated protein</fullName>
    </submittedName>
</protein>
<keyword evidence="1" id="KW-1133">Transmembrane helix</keyword>